<dbReference type="GO" id="GO:0046513">
    <property type="term" value="P:ceramide biosynthetic process"/>
    <property type="evidence" value="ECO:0007669"/>
    <property type="project" value="TreeGrafter"/>
</dbReference>
<dbReference type="GO" id="GO:0005783">
    <property type="term" value="C:endoplasmic reticulum"/>
    <property type="evidence" value="ECO:0007669"/>
    <property type="project" value="TreeGrafter"/>
</dbReference>
<name>A0A835STG3_CHLIN</name>
<keyword evidence="2" id="KW-1185">Reference proteome</keyword>
<organism evidence="1 2">
    <name type="scientific">Chlamydomonas incerta</name>
    <dbReference type="NCBI Taxonomy" id="51695"/>
    <lineage>
        <taxon>Eukaryota</taxon>
        <taxon>Viridiplantae</taxon>
        <taxon>Chlorophyta</taxon>
        <taxon>core chlorophytes</taxon>
        <taxon>Chlorophyceae</taxon>
        <taxon>CS clade</taxon>
        <taxon>Chlamydomonadales</taxon>
        <taxon>Chlamydomonadaceae</taxon>
        <taxon>Chlamydomonas</taxon>
    </lineage>
</organism>
<dbReference type="PANTHER" id="PTHR12393:SF6">
    <property type="entry name" value="SPHINGOMYELIN PHOSPHODIESTERASE 2"/>
    <property type="match status" value="1"/>
</dbReference>
<reference evidence="1" key="1">
    <citation type="journal article" date="2020" name="bioRxiv">
        <title>Comparative genomics of Chlamydomonas.</title>
        <authorList>
            <person name="Craig R.J."/>
            <person name="Hasan A.R."/>
            <person name="Ness R.W."/>
            <person name="Keightley P.D."/>
        </authorList>
    </citation>
    <scope>NUCLEOTIDE SEQUENCE</scope>
    <source>
        <strain evidence="1">SAG 7.73</strain>
    </source>
</reference>
<accession>A0A835STG3</accession>
<dbReference type="Proteomes" id="UP000650467">
    <property type="component" value="Unassembled WGS sequence"/>
</dbReference>
<gene>
    <name evidence="1" type="ORF">HXX76_011681</name>
</gene>
<proteinExistence type="predicted"/>
<dbReference type="GO" id="GO:0016020">
    <property type="term" value="C:membrane"/>
    <property type="evidence" value="ECO:0007669"/>
    <property type="project" value="TreeGrafter"/>
</dbReference>
<sequence length="224" mass="23336">MAAIIMRRDDFPQRLQLLASCGLHSCLERLAPKSAVAIGSIAAVEFCLDQLPALVGQHAAAPMVAAGAGEPAAAAAGGPLAAADPAAQQWQWQMMGNIATAAAMQGQVAVLRLLRGRGFVFHARDVFATLNYRFFLEKRSASLPSVRYLILEDPADLAQGGGGDAGDWSTLFKRVAAKGADLPLLRHLHEQLGAAIHLVTVARGGGEEALSWAVAALEAAGQAP</sequence>
<dbReference type="PANTHER" id="PTHR12393">
    <property type="entry name" value="SPHINGOMYELIN PHOSPHODIESTERASE RELATED"/>
    <property type="match status" value="1"/>
</dbReference>
<evidence type="ECO:0000313" key="1">
    <source>
        <dbReference type="EMBL" id="KAG2426450.1"/>
    </source>
</evidence>
<evidence type="ECO:0000313" key="2">
    <source>
        <dbReference type="Proteomes" id="UP000650467"/>
    </source>
</evidence>
<dbReference type="AlphaFoldDB" id="A0A835STG3"/>
<comment type="caution">
    <text evidence="1">The sequence shown here is derived from an EMBL/GenBank/DDBJ whole genome shotgun (WGS) entry which is preliminary data.</text>
</comment>
<dbReference type="GO" id="GO:0071944">
    <property type="term" value="C:cell periphery"/>
    <property type="evidence" value="ECO:0007669"/>
    <property type="project" value="TreeGrafter"/>
</dbReference>
<dbReference type="GO" id="GO:0004620">
    <property type="term" value="F:phospholipase activity"/>
    <property type="evidence" value="ECO:0007669"/>
    <property type="project" value="TreeGrafter"/>
</dbReference>
<dbReference type="EMBL" id="JAEHOC010000047">
    <property type="protein sequence ID" value="KAG2426450.1"/>
    <property type="molecule type" value="Genomic_DNA"/>
</dbReference>
<dbReference type="GO" id="GO:0030149">
    <property type="term" value="P:sphingolipid catabolic process"/>
    <property type="evidence" value="ECO:0007669"/>
    <property type="project" value="TreeGrafter"/>
</dbReference>
<protein>
    <submittedName>
        <fullName evidence="1">Uncharacterized protein</fullName>
    </submittedName>
</protein>